<sequence length="150" mass="16995">MCRNKTNTRITFMGSFALSFVFGAALIFVTTDWIVPVLIVFSKIGLASGYSLCYYMTSEYFPPLFLAFAFSVTQFAARAFTILAFPISEIEAPIPMILFSITPCLAFVLLWMFAKPPVPEEDRRKDSFKIVMDQSMRNTVKTYTKKLSCS</sequence>
<reference evidence="3" key="1">
    <citation type="submission" date="2021-01" db="EMBL/GenBank/DDBJ databases">
        <authorList>
            <person name="Corre E."/>
            <person name="Pelletier E."/>
            <person name="Niang G."/>
            <person name="Scheremetjew M."/>
            <person name="Finn R."/>
            <person name="Kale V."/>
            <person name="Holt S."/>
            <person name="Cochrane G."/>
            <person name="Meng A."/>
            <person name="Brown T."/>
            <person name="Cohen L."/>
        </authorList>
    </citation>
    <scope>NUCLEOTIDE SEQUENCE</scope>
    <source>
        <strain evidence="3">FSP1.4</strain>
    </source>
</reference>
<keyword evidence="1" id="KW-0812">Transmembrane</keyword>
<feature type="transmembrane region" description="Helical" evidence="1">
    <location>
        <begin position="12"/>
        <end position="31"/>
    </location>
</feature>
<evidence type="ECO:0000256" key="1">
    <source>
        <dbReference type="SAM" id="Phobius"/>
    </source>
</evidence>
<dbReference type="AlphaFoldDB" id="A0A7S3J1X0"/>
<dbReference type="InterPro" id="IPR011701">
    <property type="entry name" value="MFS"/>
</dbReference>
<feature type="transmembrane region" description="Helical" evidence="1">
    <location>
        <begin position="64"/>
        <end position="87"/>
    </location>
</feature>
<dbReference type="InterPro" id="IPR036259">
    <property type="entry name" value="MFS_trans_sf"/>
</dbReference>
<protein>
    <submittedName>
        <fullName evidence="3">Uncharacterized protein</fullName>
    </submittedName>
</protein>
<dbReference type="SUPFAM" id="SSF103473">
    <property type="entry name" value="MFS general substrate transporter"/>
    <property type="match status" value="1"/>
</dbReference>
<dbReference type="EMBL" id="HBII01005241">
    <property type="protein sequence ID" value="CAE0343456.1"/>
    <property type="molecule type" value="Transcribed_RNA"/>
</dbReference>
<keyword evidence="1" id="KW-1133">Transmembrane helix</keyword>
<evidence type="ECO:0000313" key="2">
    <source>
        <dbReference type="EMBL" id="CAE0343455.1"/>
    </source>
</evidence>
<dbReference type="EMBL" id="HBII01005240">
    <property type="protein sequence ID" value="CAE0343455.1"/>
    <property type="molecule type" value="Transcribed_RNA"/>
</dbReference>
<evidence type="ECO:0000313" key="3">
    <source>
        <dbReference type="EMBL" id="CAE0343456.1"/>
    </source>
</evidence>
<name>A0A7S3J1X0_9SPIT</name>
<organism evidence="3">
    <name type="scientific">Euplotes harpa</name>
    <dbReference type="NCBI Taxonomy" id="151035"/>
    <lineage>
        <taxon>Eukaryota</taxon>
        <taxon>Sar</taxon>
        <taxon>Alveolata</taxon>
        <taxon>Ciliophora</taxon>
        <taxon>Intramacronucleata</taxon>
        <taxon>Spirotrichea</taxon>
        <taxon>Hypotrichia</taxon>
        <taxon>Euplotida</taxon>
        <taxon>Euplotidae</taxon>
        <taxon>Euplotes</taxon>
    </lineage>
</organism>
<proteinExistence type="predicted"/>
<accession>A0A7S3J1X0</accession>
<dbReference type="GO" id="GO:0022857">
    <property type="term" value="F:transmembrane transporter activity"/>
    <property type="evidence" value="ECO:0007669"/>
    <property type="project" value="InterPro"/>
</dbReference>
<keyword evidence="1" id="KW-0472">Membrane</keyword>
<dbReference type="Gene3D" id="1.20.1250.20">
    <property type="entry name" value="MFS general substrate transporter like domains"/>
    <property type="match status" value="1"/>
</dbReference>
<feature type="transmembrane region" description="Helical" evidence="1">
    <location>
        <begin position="37"/>
        <end position="57"/>
    </location>
</feature>
<feature type="transmembrane region" description="Helical" evidence="1">
    <location>
        <begin position="93"/>
        <end position="114"/>
    </location>
</feature>
<dbReference type="Pfam" id="PF07690">
    <property type="entry name" value="MFS_1"/>
    <property type="match status" value="1"/>
</dbReference>
<gene>
    <name evidence="2" type="ORF">EHAR0213_LOCUS2362</name>
    <name evidence="3" type="ORF">EHAR0213_LOCUS2363</name>
</gene>